<dbReference type="AlphaFoldDB" id="A0A0D4CJ21"/>
<dbReference type="STRING" id="1130798.LBLM1_03055"/>
<dbReference type="Proteomes" id="UP000003645">
    <property type="component" value="Chromosome"/>
</dbReference>
<dbReference type="HOGENOM" id="CLU_049432_0_0_9"/>
<protein>
    <recommendedName>
        <fullName evidence="5">BppU N-terminal domain-containing protein</fullName>
    </recommendedName>
</protein>
<feature type="domain" description="Baseplate upper protein immunoglobulin like" evidence="2">
    <location>
        <begin position="307"/>
        <end position="402"/>
    </location>
</feature>
<dbReference type="Pfam" id="PF10651">
    <property type="entry name" value="BppU_N"/>
    <property type="match status" value="1"/>
</dbReference>
<dbReference type="KEGG" id="lmu:LBLM1_03055"/>
<evidence type="ECO:0000259" key="2">
    <source>
        <dbReference type="Pfam" id="PF18667"/>
    </source>
</evidence>
<organism evidence="3 4">
    <name type="scientific">Limosilactobacillus mucosae LM1</name>
    <dbReference type="NCBI Taxonomy" id="1130798"/>
    <lineage>
        <taxon>Bacteria</taxon>
        <taxon>Bacillati</taxon>
        <taxon>Bacillota</taxon>
        <taxon>Bacilli</taxon>
        <taxon>Lactobacillales</taxon>
        <taxon>Lactobacillaceae</taxon>
        <taxon>Limosilactobacillus</taxon>
    </lineage>
</organism>
<evidence type="ECO:0000313" key="3">
    <source>
        <dbReference type="EMBL" id="AJT50147.1"/>
    </source>
</evidence>
<feature type="domain" description="BppU N-terminal" evidence="1">
    <location>
        <begin position="7"/>
        <end position="156"/>
    </location>
</feature>
<reference evidence="3 4" key="1">
    <citation type="journal article" date="2012" name="J. Bacteriol.">
        <title>Genome sequence of Lactobacillus mucosae LM1, isolated from piglet feces.</title>
        <authorList>
            <person name="Lee J.H."/>
            <person name="Valeriano V.D."/>
            <person name="Shin Y.R."/>
            <person name="Chae J.P."/>
            <person name="Kim G.B."/>
            <person name="Ham J.S."/>
            <person name="Chun J."/>
            <person name="Kang D.K."/>
        </authorList>
    </citation>
    <scope>NUCLEOTIDE SEQUENCE [LARGE SCALE GENOMIC DNA]</scope>
    <source>
        <strain evidence="3 4">LM1</strain>
    </source>
</reference>
<dbReference type="Gene3D" id="2.60.40.3320">
    <property type="match status" value="1"/>
</dbReference>
<evidence type="ECO:0000259" key="1">
    <source>
        <dbReference type="Pfam" id="PF10651"/>
    </source>
</evidence>
<dbReference type="EMBL" id="CP011013">
    <property type="protein sequence ID" value="AJT50147.1"/>
    <property type="molecule type" value="Genomic_DNA"/>
</dbReference>
<evidence type="ECO:0000313" key="4">
    <source>
        <dbReference type="Proteomes" id="UP000003645"/>
    </source>
</evidence>
<dbReference type="InterPro" id="IPR018913">
    <property type="entry name" value="BppU_N"/>
</dbReference>
<sequence length="453" mass="51171">MALREKARLTLDLTRYQDQILDISGYFKGRVGDTDDYLPVYITSNSLPVDMRGWQYKYGGVDNQGHVHRHIYPVEANDRNDQIALGRVTLHFDERTFNVPGHWQQFYIRFIDRDGQTVSTVDIDFDVIDDQFFAHVGNAGRDYIEEFEQILKQVTDEGNTIKGKLDQAGETYSQEFSEWLTKYKQSLSDAMAEVNDPKDGLFARYNSLLLMTQQIQETLKQAQFHDRAWQFSDVPTMQSYAALAANDLAITKGWDNYDDGHGAVWQIRVKHKDETPDGTNVIALSNGMVAERNASMVTADSLEDLLYGYEITIVHNQADYPEPKVMYYEYAIGTEPNGLGSGPNGFGQTNTKLVPCMATYPDANTIKVRLPRNFYLDDAPNFESSAGAWYVRDGYKTIKVSLGNVNAQLALTGEGKGKSALAGGSGYFSKPTSPSDLRAIYIDEHTQRLEWRN</sequence>
<evidence type="ECO:0008006" key="5">
    <source>
        <dbReference type="Google" id="ProtNLM"/>
    </source>
</evidence>
<gene>
    <name evidence="3" type="ORF">LBLM1_03055</name>
</gene>
<name>A0A0D4CJ21_LIMMU</name>
<dbReference type="Pfam" id="PF18667">
    <property type="entry name" value="BppU_IgG"/>
    <property type="match status" value="1"/>
</dbReference>
<accession>A0A0D4CJ21</accession>
<keyword evidence="4" id="KW-1185">Reference proteome</keyword>
<dbReference type="InterPro" id="IPR041531">
    <property type="entry name" value="BppU_IgG"/>
</dbReference>
<dbReference type="Gene3D" id="2.60.40.3350">
    <property type="match status" value="1"/>
</dbReference>
<proteinExistence type="predicted"/>
<dbReference type="RefSeq" id="WP_006500006.1">
    <property type="nucleotide sequence ID" value="NZ_CP011013.1"/>
</dbReference>
<dbReference type="OrthoDB" id="2296408at2"/>